<name>A0A6A5ZFX2_9PLEO</name>
<sequence>MVVGRPEHRGKGAHPYQSARECRNARQPSQAPSLPKVARPPRRGRQPSPDYPSEHPYLTGITDSYAPNYDEVISSKRPLCKHRLPLDEDIKEESDSEEGEISSVSSIESCPFHDETSSRRTEHIYNSDPYFLDRKGKMSSRLNNPRVIGNWKQRQYHIGKQVERRFNTNFDWVVDMMAMMNEQYDCCTVYSYGLIMPGDIIYYLSAFVDEYGQAKTKGRFAVVIDVYDQCAKVVDMYTFNGLGLASAKPQHVWYEYVGLWSPAFENYFHPSREDPLELGWACCEMFDTTSIFLRPGRVTLSDNIMLAGYITKESLSRLRGMIKKVDN</sequence>
<protein>
    <submittedName>
        <fullName evidence="2">Uncharacterized protein</fullName>
    </submittedName>
</protein>
<evidence type="ECO:0000313" key="3">
    <source>
        <dbReference type="Proteomes" id="UP000799770"/>
    </source>
</evidence>
<dbReference type="OrthoDB" id="3794181at2759"/>
<dbReference type="AlphaFoldDB" id="A0A6A5ZFX2"/>
<evidence type="ECO:0000256" key="1">
    <source>
        <dbReference type="SAM" id="MobiDB-lite"/>
    </source>
</evidence>
<feature type="compositionally biased region" description="Basic and acidic residues" evidence="1">
    <location>
        <begin position="1"/>
        <end position="10"/>
    </location>
</feature>
<feature type="region of interest" description="Disordered" evidence="1">
    <location>
        <begin position="1"/>
        <end position="64"/>
    </location>
</feature>
<dbReference type="EMBL" id="ML977319">
    <property type="protein sequence ID" value="KAF2117311.1"/>
    <property type="molecule type" value="Genomic_DNA"/>
</dbReference>
<feature type="region of interest" description="Disordered" evidence="1">
    <location>
        <begin position="87"/>
        <end position="115"/>
    </location>
</feature>
<accession>A0A6A5ZFX2</accession>
<feature type="compositionally biased region" description="Acidic residues" evidence="1">
    <location>
        <begin position="87"/>
        <end position="100"/>
    </location>
</feature>
<keyword evidence="3" id="KW-1185">Reference proteome</keyword>
<reference evidence="2" key="1">
    <citation type="journal article" date="2020" name="Stud. Mycol.">
        <title>101 Dothideomycetes genomes: a test case for predicting lifestyles and emergence of pathogens.</title>
        <authorList>
            <person name="Haridas S."/>
            <person name="Albert R."/>
            <person name="Binder M."/>
            <person name="Bloem J."/>
            <person name="Labutti K."/>
            <person name="Salamov A."/>
            <person name="Andreopoulos B."/>
            <person name="Baker S."/>
            <person name="Barry K."/>
            <person name="Bills G."/>
            <person name="Bluhm B."/>
            <person name="Cannon C."/>
            <person name="Castanera R."/>
            <person name="Culley D."/>
            <person name="Daum C."/>
            <person name="Ezra D."/>
            <person name="Gonzalez J."/>
            <person name="Henrissat B."/>
            <person name="Kuo A."/>
            <person name="Liang C."/>
            <person name="Lipzen A."/>
            <person name="Lutzoni F."/>
            <person name="Magnuson J."/>
            <person name="Mondo S."/>
            <person name="Nolan M."/>
            <person name="Ohm R."/>
            <person name="Pangilinan J."/>
            <person name="Park H.-J."/>
            <person name="Ramirez L."/>
            <person name="Alfaro M."/>
            <person name="Sun H."/>
            <person name="Tritt A."/>
            <person name="Yoshinaga Y."/>
            <person name="Zwiers L.-H."/>
            <person name="Turgeon B."/>
            <person name="Goodwin S."/>
            <person name="Spatafora J."/>
            <person name="Crous P."/>
            <person name="Grigoriev I."/>
        </authorList>
    </citation>
    <scope>NUCLEOTIDE SEQUENCE</scope>
    <source>
        <strain evidence="2">CBS 627.86</strain>
    </source>
</reference>
<proteinExistence type="predicted"/>
<dbReference type="Proteomes" id="UP000799770">
    <property type="component" value="Unassembled WGS sequence"/>
</dbReference>
<organism evidence="2 3">
    <name type="scientific">Lophiotrema nucula</name>
    <dbReference type="NCBI Taxonomy" id="690887"/>
    <lineage>
        <taxon>Eukaryota</taxon>
        <taxon>Fungi</taxon>
        <taxon>Dikarya</taxon>
        <taxon>Ascomycota</taxon>
        <taxon>Pezizomycotina</taxon>
        <taxon>Dothideomycetes</taxon>
        <taxon>Pleosporomycetidae</taxon>
        <taxon>Pleosporales</taxon>
        <taxon>Lophiotremataceae</taxon>
        <taxon>Lophiotrema</taxon>
    </lineage>
</organism>
<evidence type="ECO:0000313" key="2">
    <source>
        <dbReference type="EMBL" id="KAF2117311.1"/>
    </source>
</evidence>
<gene>
    <name evidence="2" type="ORF">BDV96DRAFT_598225</name>
</gene>